<evidence type="ECO:0000313" key="3">
    <source>
        <dbReference type="Proteomes" id="UP000428328"/>
    </source>
</evidence>
<dbReference type="SUPFAM" id="SSF51161">
    <property type="entry name" value="Trimeric LpxA-like enzymes"/>
    <property type="match status" value="1"/>
</dbReference>
<dbReference type="AlphaFoldDB" id="A0A6I6JAA8"/>
<protein>
    <submittedName>
        <fullName evidence="2">Uncharacterized protein</fullName>
    </submittedName>
</protein>
<dbReference type="PANTHER" id="PTHR43300:SF11">
    <property type="entry name" value="ACETYLTRANSFERASE RV3034C-RELATED"/>
    <property type="match status" value="1"/>
</dbReference>
<keyword evidence="3" id="KW-1185">Reference proteome</keyword>
<dbReference type="RefSeq" id="WP_158946213.1">
    <property type="nucleotide sequence ID" value="NZ_CP046400.1"/>
</dbReference>
<dbReference type="Gene3D" id="2.160.10.10">
    <property type="entry name" value="Hexapeptide repeat proteins"/>
    <property type="match status" value="1"/>
</dbReference>
<evidence type="ECO:0000256" key="1">
    <source>
        <dbReference type="ARBA" id="ARBA00007274"/>
    </source>
</evidence>
<dbReference type="InterPro" id="IPR001451">
    <property type="entry name" value="Hexapep"/>
</dbReference>
<dbReference type="InterPro" id="IPR011004">
    <property type="entry name" value="Trimer_LpxA-like_sf"/>
</dbReference>
<proteinExistence type="inferred from homology"/>
<dbReference type="EMBL" id="CP046400">
    <property type="protein sequence ID" value="QGY39001.1"/>
    <property type="molecule type" value="Genomic_DNA"/>
</dbReference>
<organism evidence="2 3">
    <name type="scientific">Pseudodesulfovibrio cashew</name>
    <dbReference type="NCBI Taxonomy" id="2678688"/>
    <lineage>
        <taxon>Bacteria</taxon>
        <taxon>Pseudomonadati</taxon>
        <taxon>Thermodesulfobacteriota</taxon>
        <taxon>Desulfovibrionia</taxon>
        <taxon>Desulfovibrionales</taxon>
        <taxon>Desulfovibrionaceae</taxon>
    </lineage>
</organism>
<dbReference type="CDD" id="cd03349">
    <property type="entry name" value="LbH_XAT"/>
    <property type="match status" value="1"/>
</dbReference>
<dbReference type="Pfam" id="PF00132">
    <property type="entry name" value="Hexapep"/>
    <property type="match status" value="1"/>
</dbReference>
<accession>A0A6I6JAA8</accession>
<reference evidence="2 3" key="1">
    <citation type="submission" date="2019-11" db="EMBL/GenBank/DDBJ databases">
        <authorList>
            <person name="Zheng R.K."/>
            <person name="Sun C.M."/>
        </authorList>
    </citation>
    <scope>NUCLEOTIDE SEQUENCE [LARGE SCALE GENOMIC DNA]</scope>
    <source>
        <strain evidence="2 3">SRB007</strain>
    </source>
</reference>
<sequence length="231" mass="25836">MYIPEYVKLLSRYESRKLLHGLISPAFWNWLQFRAYRKRFPGSYVSGDSDVGSKAKIGTGCLVWQSYVGDLVELGNYSCVGVGSRLGGEKEVRIGRYCSIAPGCFIFSTHHDHRNRTTYSLRIMKEGRARMLPPDCYSIPISVGNDVWIGRDAKILAGAVIPDGCVVGAGAVVGKKQYEPYTILGGVPAKPIGQRFSDETISELLKLEWWNKEGEEIFSEEMVNFLLSKPE</sequence>
<dbReference type="PANTHER" id="PTHR43300">
    <property type="entry name" value="ACETYLTRANSFERASE"/>
    <property type="match status" value="1"/>
</dbReference>
<comment type="similarity">
    <text evidence="1">Belongs to the transferase hexapeptide repeat family.</text>
</comment>
<gene>
    <name evidence="2" type="ORF">GM415_02230</name>
</gene>
<evidence type="ECO:0000313" key="2">
    <source>
        <dbReference type="EMBL" id="QGY39001.1"/>
    </source>
</evidence>
<name>A0A6I6JAA8_9BACT</name>
<dbReference type="KEGG" id="psel:GM415_02230"/>
<dbReference type="Proteomes" id="UP000428328">
    <property type="component" value="Chromosome"/>
</dbReference>
<dbReference type="InterPro" id="IPR050179">
    <property type="entry name" value="Trans_hexapeptide_repeat"/>
</dbReference>